<evidence type="ECO:0000313" key="12">
    <source>
        <dbReference type="EMBL" id="AMD92019.1"/>
    </source>
</evidence>
<evidence type="ECO:0000256" key="6">
    <source>
        <dbReference type="ARBA" id="ARBA00022741"/>
    </source>
</evidence>
<feature type="transmembrane region" description="Helical" evidence="10">
    <location>
        <begin position="38"/>
        <end position="55"/>
    </location>
</feature>
<dbReference type="PANTHER" id="PTHR34185">
    <property type="entry name" value="DIADENYLATE CYCLASE"/>
    <property type="match status" value="1"/>
</dbReference>
<dbReference type="OrthoDB" id="9807385at2"/>
<dbReference type="FunFam" id="3.40.1700.10:FF:000002">
    <property type="entry name" value="Diadenylate cyclase"/>
    <property type="match status" value="1"/>
</dbReference>
<dbReference type="RefSeq" id="WP_066602657.1">
    <property type="nucleotide sequence ID" value="NZ_CP014230.1"/>
</dbReference>
<dbReference type="InterPro" id="IPR003390">
    <property type="entry name" value="DNA_integrity_scan_DisA_N"/>
</dbReference>
<dbReference type="GO" id="GO:0005524">
    <property type="term" value="F:ATP binding"/>
    <property type="evidence" value="ECO:0007669"/>
    <property type="project" value="UniProtKB-UniRule"/>
</dbReference>
<dbReference type="InterPro" id="IPR050338">
    <property type="entry name" value="DisA"/>
</dbReference>
<dbReference type="GO" id="GO:0004016">
    <property type="term" value="F:adenylate cyclase activity"/>
    <property type="evidence" value="ECO:0007669"/>
    <property type="project" value="UniProtKB-UniRule"/>
</dbReference>
<comment type="function">
    <text evidence="10">Catalyzes the condensation of 2 ATP molecules into cyclic di-AMP (c-di-AMP), a second messenger used to regulate differing processes in different bacteria.</text>
</comment>
<evidence type="ECO:0000256" key="8">
    <source>
        <dbReference type="ARBA" id="ARBA00022989"/>
    </source>
</evidence>
<dbReference type="SUPFAM" id="SSF143597">
    <property type="entry name" value="YojJ-like"/>
    <property type="match status" value="1"/>
</dbReference>
<sequence>MLNFAVGNLQVTWRDILDVVLVGYIFFRLILLIKGTRAVSVVYGLLLVVIAYFAAGQFGLYTLNWLLGNFLGSIFLVVIILFRRDIRKALAAMGATTIFKKDAVRSEVLDELILALVQMAKTRTGALIVIERNISLSDVVSGGIELDALFSKDLLLTIFHLDTPLHDGAVIIRDNKVHAAACILPLAVGLKHEASLGTRHRAAIGVTEETDAVALIVSEERGSISLAVGGRITSGLNEVRLQKVLGAALRK</sequence>
<feature type="transmembrane region" description="Helical" evidence="10">
    <location>
        <begin position="12"/>
        <end position="31"/>
    </location>
</feature>
<comment type="similarity">
    <text evidence="10">Belongs to the adenylate cyclase family. DacA/CdaA subfamily.</text>
</comment>
<dbReference type="InterPro" id="IPR014046">
    <property type="entry name" value="C-di-AMP_synthase"/>
</dbReference>
<dbReference type="InterPro" id="IPR036888">
    <property type="entry name" value="DNA_integrity_DisA_N_sf"/>
</dbReference>
<dbReference type="InterPro" id="IPR034701">
    <property type="entry name" value="CdaA"/>
</dbReference>
<evidence type="ECO:0000256" key="4">
    <source>
        <dbReference type="ARBA" id="ARBA00022692"/>
    </source>
</evidence>
<evidence type="ECO:0000256" key="10">
    <source>
        <dbReference type="HAMAP-Rule" id="MF_01499"/>
    </source>
</evidence>
<gene>
    <name evidence="10" type="primary">dacA</name>
    <name evidence="12" type="ORF">AXF15_02115</name>
</gene>
<evidence type="ECO:0000256" key="3">
    <source>
        <dbReference type="ARBA" id="ARBA00022679"/>
    </source>
</evidence>
<dbReference type="PIRSF" id="PIRSF004793">
    <property type="entry name" value="UCP004793"/>
    <property type="match status" value="1"/>
</dbReference>
<keyword evidence="7 10" id="KW-0067">ATP-binding</keyword>
<evidence type="ECO:0000256" key="7">
    <source>
        <dbReference type="ARBA" id="ARBA00022840"/>
    </source>
</evidence>
<dbReference type="Pfam" id="PF02457">
    <property type="entry name" value="DAC"/>
    <property type="match status" value="1"/>
</dbReference>
<evidence type="ECO:0000259" key="11">
    <source>
        <dbReference type="PROSITE" id="PS51794"/>
    </source>
</evidence>
<keyword evidence="13" id="KW-1185">Reference proteome</keyword>
<keyword evidence="6 10" id="KW-0547">Nucleotide-binding</keyword>
<comment type="caution">
    <text evidence="10">Lacks conserved residue(s) required for the propagation of feature annotation.</text>
</comment>
<name>A0A0X8JNK6_9BACT</name>
<dbReference type="HAMAP" id="MF_01499">
    <property type="entry name" value="DacA"/>
    <property type="match status" value="1"/>
</dbReference>
<keyword evidence="5 10" id="KW-0548">Nucleotidyltransferase</keyword>
<evidence type="ECO:0000256" key="9">
    <source>
        <dbReference type="ARBA" id="ARBA00023136"/>
    </source>
</evidence>
<dbReference type="Gene3D" id="3.40.1700.10">
    <property type="entry name" value="DNA integrity scanning protein, DisA, N-terminal domain"/>
    <property type="match status" value="1"/>
</dbReference>
<proteinExistence type="inferred from homology"/>
<protein>
    <recommendedName>
        <fullName evidence="10">Diadenylate cyclase</fullName>
        <shortName evidence="10">DAC</shortName>
        <ecNumber evidence="10">2.7.7.85</ecNumber>
    </recommendedName>
    <alternativeName>
        <fullName evidence="10">Cyclic-di-AMP synthase</fullName>
        <shortName evidence="10">c-di-AMP synthase</shortName>
    </alternativeName>
</protein>
<keyword evidence="9 10" id="KW-0472">Membrane</keyword>
<dbReference type="EC" id="2.7.7.85" evidence="10"/>
<dbReference type="GO" id="GO:0106408">
    <property type="term" value="F:diadenylate cyclase activity"/>
    <property type="evidence" value="ECO:0007669"/>
    <property type="project" value="UniProtKB-EC"/>
</dbReference>
<dbReference type="Proteomes" id="UP000063964">
    <property type="component" value="Chromosome"/>
</dbReference>
<feature type="transmembrane region" description="Helical" evidence="10">
    <location>
        <begin position="61"/>
        <end position="82"/>
    </location>
</feature>
<dbReference type="PROSITE" id="PS51794">
    <property type="entry name" value="DAC"/>
    <property type="match status" value="1"/>
</dbReference>
<keyword evidence="4 10" id="KW-0812">Transmembrane</keyword>
<comment type="subunit">
    <text evidence="10">Probably a homodimer.</text>
</comment>
<organism evidence="12 13">
    <name type="scientific">Desulfomicrobium orale DSM 12838</name>
    <dbReference type="NCBI Taxonomy" id="888061"/>
    <lineage>
        <taxon>Bacteria</taxon>
        <taxon>Pseudomonadati</taxon>
        <taxon>Thermodesulfobacteriota</taxon>
        <taxon>Desulfovibrionia</taxon>
        <taxon>Desulfovibrionales</taxon>
        <taxon>Desulfomicrobiaceae</taxon>
        <taxon>Desulfomicrobium</taxon>
    </lineage>
</organism>
<keyword evidence="3 10" id="KW-0808">Transferase</keyword>
<dbReference type="AlphaFoldDB" id="A0A0X8JNK6"/>
<keyword evidence="2 10" id="KW-1003">Cell membrane</keyword>
<keyword evidence="8 10" id="KW-1133">Transmembrane helix</keyword>
<feature type="domain" description="DAC" evidence="11">
    <location>
        <begin position="83"/>
        <end position="238"/>
    </location>
</feature>
<reference evidence="13" key="1">
    <citation type="submission" date="2016-02" db="EMBL/GenBank/DDBJ databases">
        <authorList>
            <person name="Holder M.E."/>
            <person name="Ajami N.J."/>
            <person name="Petrosino J.F."/>
        </authorList>
    </citation>
    <scope>NUCLEOTIDE SEQUENCE [LARGE SCALE GENOMIC DNA]</scope>
    <source>
        <strain evidence="13">DSM 12838</strain>
    </source>
</reference>
<accession>A0A0X8JNK6</accession>
<dbReference type="PANTHER" id="PTHR34185:SF1">
    <property type="entry name" value="DIADENYLATE CYCLASE"/>
    <property type="match status" value="1"/>
</dbReference>
<comment type="catalytic activity">
    <reaction evidence="1 10">
        <text>2 ATP = 3',3'-c-di-AMP + 2 diphosphate</text>
        <dbReference type="Rhea" id="RHEA:35655"/>
        <dbReference type="ChEBI" id="CHEBI:30616"/>
        <dbReference type="ChEBI" id="CHEBI:33019"/>
        <dbReference type="ChEBI" id="CHEBI:71500"/>
        <dbReference type="EC" id="2.7.7.85"/>
    </reaction>
</comment>
<evidence type="ECO:0000256" key="2">
    <source>
        <dbReference type="ARBA" id="ARBA00022475"/>
    </source>
</evidence>
<evidence type="ECO:0000256" key="1">
    <source>
        <dbReference type="ARBA" id="ARBA00000877"/>
    </source>
</evidence>
<dbReference type="EMBL" id="CP014230">
    <property type="protein sequence ID" value="AMD92019.1"/>
    <property type="molecule type" value="Genomic_DNA"/>
</dbReference>
<dbReference type="NCBIfam" id="TIGR00159">
    <property type="entry name" value="diadenylate cyclase CdaA"/>
    <property type="match status" value="1"/>
</dbReference>
<dbReference type="STRING" id="888061.AXF15_02115"/>
<evidence type="ECO:0000256" key="5">
    <source>
        <dbReference type="ARBA" id="ARBA00022695"/>
    </source>
</evidence>
<dbReference type="KEGG" id="doa:AXF15_02115"/>
<evidence type="ECO:0000313" key="13">
    <source>
        <dbReference type="Proteomes" id="UP000063964"/>
    </source>
</evidence>
<dbReference type="GO" id="GO:0006171">
    <property type="term" value="P:cAMP biosynthetic process"/>
    <property type="evidence" value="ECO:0007669"/>
    <property type="project" value="InterPro"/>
</dbReference>